<keyword evidence="3" id="KW-0732">Signal</keyword>
<dbReference type="PROSITE" id="PS50827">
    <property type="entry name" value="DDT"/>
    <property type="match status" value="1"/>
</dbReference>
<dbReference type="EMBL" id="JAMKFB020000009">
    <property type="protein sequence ID" value="KAL0184992.1"/>
    <property type="molecule type" value="Genomic_DNA"/>
</dbReference>
<evidence type="ECO:0000256" key="1">
    <source>
        <dbReference type="ARBA" id="ARBA00004123"/>
    </source>
</evidence>
<organism evidence="5 6">
    <name type="scientific">Cirrhinus mrigala</name>
    <name type="common">Mrigala</name>
    <dbReference type="NCBI Taxonomy" id="683832"/>
    <lineage>
        <taxon>Eukaryota</taxon>
        <taxon>Metazoa</taxon>
        <taxon>Chordata</taxon>
        <taxon>Craniata</taxon>
        <taxon>Vertebrata</taxon>
        <taxon>Euteleostomi</taxon>
        <taxon>Actinopterygii</taxon>
        <taxon>Neopterygii</taxon>
        <taxon>Teleostei</taxon>
        <taxon>Ostariophysi</taxon>
        <taxon>Cypriniformes</taxon>
        <taxon>Cyprinidae</taxon>
        <taxon>Labeoninae</taxon>
        <taxon>Labeonini</taxon>
        <taxon>Cirrhinus</taxon>
    </lineage>
</organism>
<gene>
    <name evidence="5" type="ORF">M9458_020688</name>
</gene>
<feature type="non-terminal residue" evidence="5">
    <location>
        <position position="71"/>
    </location>
</feature>
<sequence length="71" mass="7507">PLPALSRIAGLLLPGGCFSDCLMVMQFLRCFGKVLGFDLSADIPSLGVLQAGLLNVGDSMGFIQDLLVHML</sequence>
<dbReference type="Proteomes" id="UP001529510">
    <property type="component" value="Unassembled WGS sequence"/>
</dbReference>
<protein>
    <recommendedName>
        <fullName evidence="4">DDT domain-containing protein</fullName>
    </recommendedName>
</protein>
<dbReference type="GO" id="GO:0005634">
    <property type="term" value="C:nucleus"/>
    <property type="evidence" value="ECO:0007669"/>
    <property type="project" value="UniProtKB-SubCell"/>
</dbReference>
<keyword evidence="2" id="KW-0539">Nucleus</keyword>
<evidence type="ECO:0000256" key="2">
    <source>
        <dbReference type="ARBA" id="ARBA00023242"/>
    </source>
</evidence>
<accession>A0ABD0QGG2</accession>
<evidence type="ECO:0000259" key="4">
    <source>
        <dbReference type="PROSITE" id="PS50827"/>
    </source>
</evidence>
<name>A0ABD0QGG2_CIRMR</name>
<feature type="domain" description="DDT" evidence="4">
    <location>
        <begin position="15"/>
        <end position="71"/>
    </location>
</feature>
<proteinExistence type="predicted"/>
<evidence type="ECO:0000313" key="6">
    <source>
        <dbReference type="Proteomes" id="UP001529510"/>
    </source>
</evidence>
<comment type="subcellular location">
    <subcellularLocation>
        <location evidence="1">Nucleus</location>
    </subcellularLocation>
</comment>
<feature type="non-terminal residue" evidence="5">
    <location>
        <position position="1"/>
    </location>
</feature>
<comment type="caution">
    <text evidence="5">The sequence shown here is derived from an EMBL/GenBank/DDBJ whole genome shotgun (WGS) entry which is preliminary data.</text>
</comment>
<dbReference type="PANTHER" id="PTHR45915:SF1">
    <property type="entry name" value="BROMODOMAIN ADJACENT TO ZINC FINGER DOMAIN PROTEIN 2B"/>
    <property type="match status" value="1"/>
</dbReference>
<reference evidence="5 6" key="1">
    <citation type="submission" date="2024-05" db="EMBL/GenBank/DDBJ databases">
        <title>Genome sequencing and assembly of Indian major carp, Cirrhinus mrigala (Hamilton, 1822).</title>
        <authorList>
            <person name="Mohindra V."/>
            <person name="Chowdhury L.M."/>
            <person name="Lal K."/>
            <person name="Jena J.K."/>
        </authorList>
    </citation>
    <scope>NUCLEOTIDE SEQUENCE [LARGE SCALE GENOMIC DNA]</scope>
    <source>
        <strain evidence="5">CM1030</strain>
        <tissue evidence="5">Blood</tissue>
    </source>
</reference>
<dbReference type="AlphaFoldDB" id="A0ABD0QGG2"/>
<dbReference type="InterPro" id="IPR018501">
    <property type="entry name" value="DDT_dom"/>
</dbReference>
<evidence type="ECO:0000313" key="5">
    <source>
        <dbReference type="EMBL" id="KAL0184992.1"/>
    </source>
</evidence>
<dbReference type="SMART" id="SM00571">
    <property type="entry name" value="DDT"/>
    <property type="match status" value="1"/>
</dbReference>
<feature type="signal peptide" evidence="3">
    <location>
        <begin position="1"/>
        <end position="19"/>
    </location>
</feature>
<dbReference type="PANTHER" id="PTHR45915">
    <property type="entry name" value="TRANSCRIPTION INTERMEDIARY FACTOR"/>
    <property type="match status" value="1"/>
</dbReference>
<feature type="chain" id="PRO_5044853915" description="DDT domain-containing protein" evidence="3">
    <location>
        <begin position="20"/>
        <end position="71"/>
    </location>
</feature>
<dbReference type="Pfam" id="PF02791">
    <property type="entry name" value="DDT"/>
    <property type="match status" value="1"/>
</dbReference>
<keyword evidence="6" id="KW-1185">Reference proteome</keyword>
<evidence type="ECO:0000256" key="3">
    <source>
        <dbReference type="SAM" id="SignalP"/>
    </source>
</evidence>